<dbReference type="InterPro" id="IPR014234">
    <property type="entry name" value="Spore_CwlD"/>
</dbReference>
<organism evidence="3 4">
    <name type="scientific">Anaeromicrobium sediminis</name>
    <dbReference type="NCBI Taxonomy" id="1478221"/>
    <lineage>
        <taxon>Bacteria</taxon>
        <taxon>Bacillati</taxon>
        <taxon>Bacillota</taxon>
        <taxon>Clostridia</taxon>
        <taxon>Peptostreptococcales</taxon>
        <taxon>Thermotaleaceae</taxon>
        <taxon>Anaeromicrobium</taxon>
    </lineage>
</organism>
<keyword evidence="1" id="KW-0378">Hydrolase</keyword>
<sequence>MPDKFISTFKFNVSKVIILDAGHGGIDGGAVGKNGTTESKVNLQIALRLRELLEEQGIIVILTRDEDVGLYSDSGTIRKKKNEDLRERRKMMNGNNADLFISIHMNSFPESKYYGAQTFYPENSEESELLAKYIQEQLKKVLNNKNHREAKCKKDVYILKECSIPTVLVECGFLSNSQEEKLLLNNTYQEKVAWAMYVGILKYFEEID</sequence>
<dbReference type="NCBIfam" id="TIGR02883">
    <property type="entry name" value="spore_cwlD"/>
    <property type="match status" value="1"/>
</dbReference>
<accession>A0A267MFD8</accession>
<dbReference type="InterPro" id="IPR002508">
    <property type="entry name" value="MurNAc-LAA_cat"/>
</dbReference>
<evidence type="ECO:0000313" key="3">
    <source>
        <dbReference type="EMBL" id="PAB58256.1"/>
    </source>
</evidence>
<evidence type="ECO:0000259" key="2">
    <source>
        <dbReference type="SMART" id="SM00646"/>
    </source>
</evidence>
<evidence type="ECO:0000256" key="1">
    <source>
        <dbReference type="ARBA" id="ARBA00022801"/>
    </source>
</evidence>
<dbReference type="GO" id="GO:0030288">
    <property type="term" value="C:outer membrane-bounded periplasmic space"/>
    <property type="evidence" value="ECO:0007669"/>
    <property type="project" value="TreeGrafter"/>
</dbReference>
<dbReference type="Proteomes" id="UP000216024">
    <property type="component" value="Unassembled WGS sequence"/>
</dbReference>
<comment type="caution">
    <text evidence="3">The sequence shown here is derived from an EMBL/GenBank/DDBJ whole genome shotgun (WGS) entry which is preliminary data.</text>
</comment>
<dbReference type="PANTHER" id="PTHR30404">
    <property type="entry name" value="N-ACETYLMURAMOYL-L-ALANINE AMIDASE"/>
    <property type="match status" value="1"/>
</dbReference>
<feature type="domain" description="MurNAc-LAA" evidence="2">
    <location>
        <begin position="89"/>
        <end position="201"/>
    </location>
</feature>
<dbReference type="InterPro" id="IPR050695">
    <property type="entry name" value="N-acetylmuramoyl_amidase_3"/>
</dbReference>
<dbReference type="SMART" id="SM00646">
    <property type="entry name" value="Ami_3"/>
    <property type="match status" value="1"/>
</dbReference>
<proteinExistence type="predicted"/>
<dbReference type="GO" id="GO:0009253">
    <property type="term" value="P:peptidoglycan catabolic process"/>
    <property type="evidence" value="ECO:0007669"/>
    <property type="project" value="InterPro"/>
</dbReference>
<dbReference type="EMBL" id="NIBG01000018">
    <property type="protein sequence ID" value="PAB58256.1"/>
    <property type="molecule type" value="Genomic_DNA"/>
</dbReference>
<gene>
    <name evidence="3" type="primary">cwlD</name>
    <name evidence="3" type="ORF">CCE28_16355</name>
</gene>
<keyword evidence="4" id="KW-1185">Reference proteome</keyword>
<protein>
    <submittedName>
        <fullName evidence="3">N-acetylmuramoyl-L-alanine amidase CwlD</fullName>
    </submittedName>
</protein>
<dbReference type="PANTHER" id="PTHR30404:SF0">
    <property type="entry name" value="N-ACETYLMURAMOYL-L-ALANINE AMIDASE AMIC"/>
    <property type="match status" value="1"/>
</dbReference>
<evidence type="ECO:0000313" key="4">
    <source>
        <dbReference type="Proteomes" id="UP000216024"/>
    </source>
</evidence>
<dbReference type="Gene3D" id="3.40.630.40">
    <property type="entry name" value="Zn-dependent exopeptidases"/>
    <property type="match status" value="1"/>
</dbReference>
<name>A0A267MFD8_9FIRM</name>
<dbReference type="SUPFAM" id="SSF53187">
    <property type="entry name" value="Zn-dependent exopeptidases"/>
    <property type="match status" value="1"/>
</dbReference>
<dbReference type="OrthoDB" id="9806267at2"/>
<reference evidence="3 4" key="1">
    <citation type="submission" date="2017-06" db="EMBL/GenBank/DDBJ databases">
        <title>Draft genome sequence of anaerobic fermentative bacterium Anaeromicrobium sediminis DY2726D isolated from West Pacific Ocean sediments.</title>
        <authorList>
            <person name="Zeng X."/>
        </authorList>
    </citation>
    <scope>NUCLEOTIDE SEQUENCE [LARGE SCALE GENOMIC DNA]</scope>
    <source>
        <strain evidence="3 4">DY2726D</strain>
    </source>
</reference>
<dbReference type="AlphaFoldDB" id="A0A267MFD8"/>
<dbReference type="Pfam" id="PF01520">
    <property type="entry name" value="Amidase_3"/>
    <property type="match status" value="1"/>
</dbReference>
<dbReference type="GO" id="GO:0008745">
    <property type="term" value="F:N-acetylmuramoyl-L-alanine amidase activity"/>
    <property type="evidence" value="ECO:0007669"/>
    <property type="project" value="InterPro"/>
</dbReference>
<dbReference type="CDD" id="cd02696">
    <property type="entry name" value="MurNAc-LAA"/>
    <property type="match status" value="1"/>
</dbReference>